<comment type="caution">
    <text evidence="4">The sequence shown here is derived from an EMBL/GenBank/DDBJ whole genome shotgun (WGS) entry which is preliminary data.</text>
</comment>
<reference evidence="4 5" key="1">
    <citation type="submission" date="2022-01" db="EMBL/GenBank/DDBJ databases">
        <authorList>
            <person name="Won M."/>
            <person name="Kim S.-J."/>
            <person name="Kwon S.-W."/>
        </authorList>
    </citation>
    <scope>NUCLEOTIDE SEQUENCE [LARGE SCALE GENOMIC DNA]</scope>
    <source>
        <strain evidence="4 5">KCTC 23505</strain>
    </source>
</reference>
<evidence type="ECO:0000313" key="4">
    <source>
        <dbReference type="EMBL" id="MCF3948675.1"/>
    </source>
</evidence>
<dbReference type="InterPro" id="IPR007049">
    <property type="entry name" value="Carb-sel_porin_OprB"/>
</dbReference>
<evidence type="ECO:0000256" key="1">
    <source>
        <dbReference type="ARBA" id="ARBA00008769"/>
    </source>
</evidence>
<dbReference type="EMBL" id="JAKGBZ010000069">
    <property type="protein sequence ID" value="MCF3948675.1"/>
    <property type="molecule type" value="Genomic_DNA"/>
</dbReference>
<sequence length="213" mass="23547">MGLDAGTPRLDHGDYAIYAGDTQTLWHRHGTRWLRVFSRIAYAPPSHNLTSLDVQGGIVLNGTFPGRSHDSAAFAISYDRISARKISLIRAENALGGADRPIPSAEMDFELDYTARVTPWLTATPDLQYILHLGGGIPDPQDRIKVEPNAVLAQAEFIIMFLLSAWLGRIASGPLEKSSPLTRYEPESREPGRTMQAEWAIRSCSDPLSTKFQ</sequence>
<accession>A0ABS9E101</accession>
<dbReference type="RefSeq" id="WP_235705988.1">
    <property type="nucleotide sequence ID" value="NZ_JAKGBZ010000069.1"/>
</dbReference>
<dbReference type="Pfam" id="PF04966">
    <property type="entry name" value="OprB"/>
    <property type="match status" value="1"/>
</dbReference>
<dbReference type="Proteomes" id="UP001521209">
    <property type="component" value="Unassembled WGS sequence"/>
</dbReference>
<dbReference type="InterPro" id="IPR038673">
    <property type="entry name" value="OprB_sf"/>
</dbReference>
<name>A0ABS9E101_9PROT</name>
<dbReference type="PANTHER" id="PTHR37944">
    <property type="entry name" value="PORIN B"/>
    <property type="match status" value="1"/>
</dbReference>
<dbReference type="PANTHER" id="PTHR37944:SF1">
    <property type="entry name" value="PORIN B"/>
    <property type="match status" value="1"/>
</dbReference>
<evidence type="ECO:0000256" key="2">
    <source>
        <dbReference type="RuleBase" id="RU363072"/>
    </source>
</evidence>
<dbReference type="InterPro" id="IPR052932">
    <property type="entry name" value="OprB_Porin"/>
</dbReference>
<evidence type="ECO:0000313" key="5">
    <source>
        <dbReference type="Proteomes" id="UP001521209"/>
    </source>
</evidence>
<evidence type="ECO:0000256" key="3">
    <source>
        <dbReference type="SAM" id="MobiDB-lite"/>
    </source>
</evidence>
<gene>
    <name evidence="4" type="ORF">L2A60_18620</name>
</gene>
<comment type="similarity">
    <text evidence="1 2">Belongs to the OprB family.</text>
</comment>
<feature type="region of interest" description="Disordered" evidence="3">
    <location>
        <begin position="178"/>
        <end position="197"/>
    </location>
</feature>
<proteinExistence type="inferred from homology"/>
<dbReference type="Gene3D" id="2.40.160.180">
    <property type="entry name" value="Carbohydrate-selective porin OprB"/>
    <property type="match status" value="1"/>
</dbReference>
<keyword evidence="5" id="KW-1185">Reference proteome</keyword>
<organism evidence="4 5">
    <name type="scientific">Acidiphilium iwatense</name>
    <dbReference type="NCBI Taxonomy" id="768198"/>
    <lineage>
        <taxon>Bacteria</taxon>
        <taxon>Pseudomonadati</taxon>
        <taxon>Pseudomonadota</taxon>
        <taxon>Alphaproteobacteria</taxon>
        <taxon>Acetobacterales</taxon>
        <taxon>Acidocellaceae</taxon>
        <taxon>Acidiphilium</taxon>
    </lineage>
</organism>
<protein>
    <submittedName>
        <fullName evidence="4">Carbohydrate porin</fullName>
    </submittedName>
</protein>